<evidence type="ECO:0000313" key="9">
    <source>
        <dbReference type="EMBL" id="MDG0867341.1"/>
    </source>
</evidence>
<dbReference type="Pfam" id="PF00410">
    <property type="entry name" value="Ribosomal_S8"/>
    <property type="match status" value="1"/>
</dbReference>
<comment type="function">
    <text evidence="8">One of the primary rRNA binding proteins, it binds directly to 16S rRNA central domain where it helps coordinate assembly of the platform of the 30S subunit.</text>
</comment>
<dbReference type="FunFam" id="3.30.1490.10:FF:000001">
    <property type="entry name" value="30S ribosomal protein S8"/>
    <property type="match status" value="1"/>
</dbReference>
<dbReference type="Proteomes" id="UP001219901">
    <property type="component" value="Chromosome"/>
</dbReference>
<dbReference type="SUPFAM" id="SSF56047">
    <property type="entry name" value="Ribosomal protein S8"/>
    <property type="match status" value="1"/>
</dbReference>
<reference evidence="11 12" key="1">
    <citation type="submission" date="2019-11" db="EMBL/GenBank/DDBJ databases">
        <authorList>
            <person name="Cho J.-C."/>
        </authorList>
    </citation>
    <scope>NUCLEOTIDE SEQUENCE [LARGE SCALE GENOMIC DNA]</scope>
    <source>
        <strain evidence="10 11">JH1073</strain>
        <strain evidence="9 12">JH702</strain>
    </source>
</reference>
<keyword evidence="2 8" id="KW-0699">rRNA-binding</keyword>
<dbReference type="GO" id="GO:0019843">
    <property type="term" value="F:rRNA binding"/>
    <property type="evidence" value="ECO:0007669"/>
    <property type="project" value="UniProtKB-UniRule"/>
</dbReference>
<dbReference type="HAMAP" id="MF_01302_B">
    <property type="entry name" value="Ribosomal_uS8_B"/>
    <property type="match status" value="1"/>
</dbReference>
<dbReference type="FunFam" id="3.30.1370.30:FF:000002">
    <property type="entry name" value="30S ribosomal protein S8"/>
    <property type="match status" value="1"/>
</dbReference>
<keyword evidence="3 8" id="KW-0694">RNA-binding</keyword>
<reference evidence="10" key="2">
    <citation type="journal article" date="2023" name="Nat. Commun.">
        <title>Cultivation of marine bacteria of the SAR202 clade.</title>
        <authorList>
            <person name="Lim Y."/>
            <person name="Seo J.H."/>
            <person name="Giovannoni S.J."/>
            <person name="Kang I."/>
            <person name="Cho J.C."/>
        </authorList>
    </citation>
    <scope>NUCLEOTIDE SEQUENCE</scope>
    <source>
        <strain evidence="10">JH1073</strain>
    </source>
</reference>
<evidence type="ECO:0000256" key="5">
    <source>
        <dbReference type="ARBA" id="ARBA00023274"/>
    </source>
</evidence>
<dbReference type="InterPro" id="IPR035987">
    <property type="entry name" value="Ribosomal_uS8_sf"/>
</dbReference>
<evidence type="ECO:0000256" key="7">
    <source>
        <dbReference type="ARBA" id="ARBA00046740"/>
    </source>
</evidence>
<protein>
    <recommendedName>
        <fullName evidence="6 8">Small ribosomal subunit protein uS8</fullName>
    </recommendedName>
</protein>
<evidence type="ECO:0000256" key="6">
    <source>
        <dbReference type="ARBA" id="ARBA00035258"/>
    </source>
</evidence>
<dbReference type="NCBIfam" id="NF001109">
    <property type="entry name" value="PRK00136.1"/>
    <property type="match status" value="1"/>
</dbReference>
<reference evidence="11" key="3">
    <citation type="submission" date="2023-06" db="EMBL/GenBank/DDBJ databases">
        <title>Pangenomics reveal diversification of enzyme families and niche specialization in globally abundant SAR202 bacteria.</title>
        <authorList>
            <person name="Saw J.H.W."/>
        </authorList>
    </citation>
    <scope>NUCLEOTIDE SEQUENCE [LARGE SCALE GENOMIC DNA]</scope>
    <source>
        <strain evidence="11">JH1073</strain>
    </source>
</reference>
<keyword evidence="4 8" id="KW-0689">Ribosomal protein</keyword>
<dbReference type="EMBL" id="WMBE01000003">
    <property type="protein sequence ID" value="MDG0867341.1"/>
    <property type="molecule type" value="Genomic_DNA"/>
</dbReference>
<evidence type="ECO:0000313" key="11">
    <source>
        <dbReference type="Proteomes" id="UP001219901"/>
    </source>
</evidence>
<dbReference type="PANTHER" id="PTHR11758">
    <property type="entry name" value="40S RIBOSOMAL PROTEIN S15A"/>
    <property type="match status" value="1"/>
</dbReference>
<comment type="similarity">
    <text evidence="1 8">Belongs to the universal ribosomal protein uS8 family.</text>
</comment>
<dbReference type="Gene3D" id="3.30.1490.10">
    <property type="match status" value="1"/>
</dbReference>
<evidence type="ECO:0000313" key="10">
    <source>
        <dbReference type="EMBL" id="WFG40273.1"/>
    </source>
</evidence>
<dbReference type="RefSeq" id="WP_342825613.1">
    <property type="nucleotide sequence ID" value="NZ_CP046146.1"/>
</dbReference>
<gene>
    <name evidence="8 10" type="primary">rpsH</name>
    <name evidence="9" type="ORF">GKO46_09690</name>
    <name evidence="10" type="ORF">GKO48_11850</name>
</gene>
<dbReference type="Gene3D" id="3.30.1370.30">
    <property type="match status" value="1"/>
</dbReference>
<dbReference type="GO" id="GO:0006412">
    <property type="term" value="P:translation"/>
    <property type="evidence" value="ECO:0007669"/>
    <property type="project" value="UniProtKB-UniRule"/>
</dbReference>
<dbReference type="InterPro" id="IPR000630">
    <property type="entry name" value="Ribosomal_uS8"/>
</dbReference>
<dbReference type="GO" id="GO:0005737">
    <property type="term" value="C:cytoplasm"/>
    <property type="evidence" value="ECO:0007669"/>
    <property type="project" value="UniProtKB-ARBA"/>
</dbReference>
<name>A0AAJ5ZFI3_9CHLR</name>
<dbReference type="AlphaFoldDB" id="A0AAJ5ZFI3"/>
<dbReference type="GO" id="GO:0005840">
    <property type="term" value="C:ribosome"/>
    <property type="evidence" value="ECO:0007669"/>
    <property type="project" value="UniProtKB-KW"/>
</dbReference>
<evidence type="ECO:0000256" key="1">
    <source>
        <dbReference type="ARBA" id="ARBA00006471"/>
    </source>
</evidence>
<evidence type="ECO:0000256" key="4">
    <source>
        <dbReference type="ARBA" id="ARBA00022980"/>
    </source>
</evidence>
<dbReference type="GO" id="GO:0003735">
    <property type="term" value="F:structural constituent of ribosome"/>
    <property type="evidence" value="ECO:0007669"/>
    <property type="project" value="InterPro"/>
</dbReference>
<evidence type="ECO:0000256" key="2">
    <source>
        <dbReference type="ARBA" id="ARBA00022730"/>
    </source>
</evidence>
<evidence type="ECO:0000256" key="8">
    <source>
        <dbReference type="HAMAP-Rule" id="MF_01302"/>
    </source>
</evidence>
<comment type="subunit">
    <text evidence="7 8">Part of the 30S ribosomal subunit. Contacts proteins S5 and S12.</text>
</comment>
<dbReference type="Proteomes" id="UP001321249">
    <property type="component" value="Unassembled WGS sequence"/>
</dbReference>
<proteinExistence type="inferred from homology"/>
<organism evidence="10 11">
    <name type="scientific">Candidatus Lucifugimonas marina</name>
    <dbReference type="NCBI Taxonomy" id="3038979"/>
    <lineage>
        <taxon>Bacteria</taxon>
        <taxon>Bacillati</taxon>
        <taxon>Chloroflexota</taxon>
        <taxon>Dehalococcoidia</taxon>
        <taxon>SAR202 cluster</taxon>
        <taxon>Candidatus Lucifugimonadales</taxon>
        <taxon>Candidatus Lucifugimonadaceae</taxon>
        <taxon>Candidatus Lucifugimonas</taxon>
    </lineage>
</organism>
<accession>A0AAJ5ZFI3</accession>
<dbReference type="GO" id="GO:1990904">
    <property type="term" value="C:ribonucleoprotein complex"/>
    <property type="evidence" value="ECO:0007669"/>
    <property type="project" value="UniProtKB-KW"/>
</dbReference>
<dbReference type="EMBL" id="CP046147">
    <property type="protein sequence ID" value="WFG40273.1"/>
    <property type="molecule type" value="Genomic_DNA"/>
</dbReference>
<sequence>MPVTDPIADMLTRIRNAVQVRHESLEIPASRMKSSLLKLMVEEGFISSFAAGDEESAEKKLDVQLRYYEDKTPVIQGLKRVSKPGLRVYVGKNEVPRYFGGLGVAFMSTSKGVMTGQQARRQGVGGELLFYIW</sequence>
<evidence type="ECO:0000256" key="3">
    <source>
        <dbReference type="ARBA" id="ARBA00022884"/>
    </source>
</evidence>
<keyword evidence="11" id="KW-1185">Reference proteome</keyword>
<evidence type="ECO:0000313" key="12">
    <source>
        <dbReference type="Proteomes" id="UP001321249"/>
    </source>
</evidence>
<keyword evidence="5 8" id="KW-0687">Ribonucleoprotein</keyword>